<feature type="transmembrane region" description="Helical" evidence="1">
    <location>
        <begin position="59"/>
        <end position="79"/>
    </location>
</feature>
<sequence>MKLLRKIYAQWINVFLVPLIATFIMVMWDVVMDPITATVNKVWIWEDGGSYFGVPISNYLGWFLVVYIFLQIIFMIKVISS</sequence>
<dbReference type="AlphaFoldDB" id="A0A399IM10"/>
<protein>
    <submittedName>
        <fullName evidence="2">Carotenoid biosynthesis protein</fullName>
    </submittedName>
</protein>
<accession>A0A399IM10</accession>
<keyword evidence="1" id="KW-1133">Transmembrane helix</keyword>
<dbReference type="PANTHER" id="PTHR39419">
    <property type="entry name" value="SLL0814 PROTEIN"/>
    <property type="match status" value="1"/>
</dbReference>
<dbReference type="EMBL" id="QXDJ01000003">
    <property type="protein sequence ID" value="RII34070.1"/>
    <property type="molecule type" value="Genomic_DNA"/>
</dbReference>
<evidence type="ECO:0000313" key="2">
    <source>
        <dbReference type="EMBL" id="RII34070.1"/>
    </source>
</evidence>
<dbReference type="InterPro" id="IPR007354">
    <property type="entry name" value="CruF-like"/>
</dbReference>
<dbReference type="PANTHER" id="PTHR39419:SF1">
    <property type="entry name" value="SLL0814 PROTEIN"/>
    <property type="match status" value="1"/>
</dbReference>
<reference evidence="2 3" key="1">
    <citation type="submission" date="2018-08" db="EMBL/GenBank/DDBJ databases">
        <title>Genome of Clostridium chromiireducens C1, DSM12136.</title>
        <authorList>
            <person name="Xing M."/>
            <person name="Wei Y."/>
            <person name="Ang E.L."/>
            <person name="Zhao H."/>
            <person name="Zhang Y."/>
        </authorList>
    </citation>
    <scope>NUCLEOTIDE SEQUENCE [LARGE SCALE GENOMIC DNA]</scope>
    <source>
        <strain evidence="2 3">C1</strain>
    </source>
</reference>
<dbReference type="Pfam" id="PF04240">
    <property type="entry name" value="Caroten_synth"/>
    <property type="match status" value="1"/>
</dbReference>
<name>A0A399IM10_9CLOT</name>
<keyword evidence="1" id="KW-0812">Transmembrane</keyword>
<comment type="caution">
    <text evidence="2">The sequence shown here is derived from an EMBL/GenBank/DDBJ whole genome shotgun (WGS) entry which is preliminary data.</text>
</comment>
<feature type="transmembrane region" description="Helical" evidence="1">
    <location>
        <begin position="7"/>
        <end position="28"/>
    </location>
</feature>
<dbReference type="Proteomes" id="UP000265930">
    <property type="component" value="Unassembled WGS sequence"/>
</dbReference>
<evidence type="ECO:0000313" key="3">
    <source>
        <dbReference type="Proteomes" id="UP000265930"/>
    </source>
</evidence>
<organism evidence="2 3">
    <name type="scientific">Clostridium chromiireducens</name>
    <dbReference type="NCBI Taxonomy" id="225345"/>
    <lineage>
        <taxon>Bacteria</taxon>
        <taxon>Bacillati</taxon>
        <taxon>Bacillota</taxon>
        <taxon>Clostridia</taxon>
        <taxon>Eubacteriales</taxon>
        <taxon>Clostridiaceae</taxon>
        <taxon>Clostridium</taxon>
    </lineage>
</organism>
<gene>
    <name evidence="2" type="ORF">D2A34_12895</name>
</gene>
<proteinExistence type="predicted"/>
<evidence type="ECO:0000256" key="1">
    <source>
        <dbReference type="SAM" id="Phobius"/>
    </source>
</evidence>
<keyword evidence="1" id="KW-0472">Membrane</keyword>